<dbReference type="Gene3D" id="3.10.180.10">
    <property type="entry name" value="2,3-Dihydroxybiphenyl 1,2-Dioxygenase, domain 1"/>
    <property type="match status" value="1"/>
</dbReference>
<dbReference type="RefSeq" id="WP_386763332.1">
    <property type="nucleotide sequence ID" value="NZ_JBHSTI010000002.1"/>
</dbReference>
<evidence type="ECO:0000313" key="3">
    <source>
        <dbReference type="Proteomes" id="UP001596138"/>
    </source>
</evidence>
<dbReference type="InterPro" id="IPR029068">
    <property type="entry name" value="Glyas_Bleomycin-R_OHBP_Dase"/>
</dbReference>
<dbReference type="PANTHER" id="PTHR35908:SF1">
    <property type="entry name" value="CONSERVED PROTEIN"/>
    <property type="match status" value="1"/>
</dbReference>
<dbReference type="SUPFAM" id="SSF54593">
    <property type="entry name" value="Glyoxalase/Bleomycin resistance protein/Dihydroxybiphenyl dioxygenase"/>
    <property type="match status" value="1"/>
</dbReference>
<dbReference type="EMBL" id="JBHSTI010000002">
    <property type="protein sequence ID" value="MFC6236283.1"/>
    <property type="molecule type" value="Genomic_DNA"/>
</dbReference>
<proteinExistence type="predicted"/>
<evidence type="ECO:0000313" key="2">
    <source>
        <dbReference type="EMBL" id="MFC6236283.1"/>
    </source>
</evidence>
<organism evidence="2 3">
    <name type="scientific">Longivirga aurantiaca</name>
    <dbReference type="NCBI Taxonomy" id="1837743"/>
    <lineage>
        <taxon>Bacteria</taxon>
        <taxon>Bacillati</taxon>
        <taxon>Actinomycetota</taxon>
        <taxon>Actinomycetes</taxon>
        <taxon>Sporichthyales</taxon>
        <taxon>Sporichthyaceae</taxon>
        <taxon>Longivirga</taxon>
    </lineage>
</organism>
<name>A0ABW1SV52_9ACTN</name>
<accession>A0ABW1SV52</accession>
<sequence length="126" mass="13934">MASTVHCMTFDARDTYEQAKFWAAVLDVPMSPDDQPGDPEALVRSPRGDILFVATPDAKHTKNRAHLDLEPSDRTRDAEVERIVALGATFFEDHRNPDGTGWVTLKDPEGNEFCVVRSAAERGAAH</sequence>
<comment type="caution">
    <text evidence="2">The sequence shown here is derived from an EMBL/GenBank/DDBJ whole genome shotgun (WGS) entry which is preliminary data.</text>
</comment>
<dbReference type="Proteomes" id="UP001596138">
    <property type="component" value="Unassembled WGS sequence"/>
</dbReference>
<dbReference type="PANTHER" id="PTHR35908">
    <property type="entry name" value="HYPOTHETICAL FUSION PROTEIN"/>
    <property type="match status" value="1"/>
</dbReference>
<dbReference type="InterPro" id="IPR041581">
    <property type="entry name" value="Glyoxalase_6"/>
</dbReference>
<evidence type="ECO:0000259" key="1">
    <source>
        <dbReference type="Pfam" id="PF18029"/>
    </source>
</evidence>
<keyword evidence="3" id="KW-1185">Reference proteome</keyword>
<protein>
    <submittedName>
        <fullName evidence="2">VOC family protein</fullName>
    </submittedName>
</protein>
<reference evidence="3" key="1">
    <citation type="journal article" date="2019" name="Int. J. Syst. Evol. Microbiol.">
        <title>The Global Catalogue of Microorganisms (GCM) 10K type strain sequencing project: providing services to taxonomists for standard genome sequencing and annotation.</title>
        <authorList>
            <consortium name="The Broad Institute Genomics Platform"/>
            <consortium name="The Broad Institute Genome Sequencing Center for Infectious Disease"/>
            <person name="Wu L."/>
            <person name="Ma J."/>
        </authorList>
    </citation>
    <scope>NUCLEOTIDE SEQUENCE [LARGE SCALE GENOMIC DNA]</scope>
    <source>
        <strain evidence="3">CGMCC 4.7317</strain>
    </source>
</reference>
<gene>
    <name evidence="2" type="ORF">ACFQGU_00215</name>
</gene>
<feature type="domain" description="Glyoxalase-like" evidence="1">
    <location>
        <begin position="8"/>
        <end position="116"/>
    </location>
</feature>
<dbReference type="Pfam" id="PF18029">
    <property type="entry name" value="Glyoxalase_6"/>
    <property type="match status" value="1"/>
</dbReference>
<dbReference type="CDD" id="cd06587">
    <property type="entry name" value="VOC"/>
    <property type="match status" value="1"/>
</dbReference>